<gene>
    <name evidence="1" type="ORF">AS203_01475</name>
</gene>
<organism evidence="1 2">
    <name type="scientific">Hoylesella enoeca</name>
    <dbReference type="NCBI Taxonomy" id="76123"/>
    <lineage>
        <taxon>Bacteria</taxon>
        <taxon>Pseudomonadati</taxon>
        <taxon>Bacteroidota</taxon>
        <taxon>Bacteroidia</taxon>
        <taxon>Bacteroidales</taxon>
        <taxon>Prevotellaceae</taxon>
        <taxon>Hoylesella</taxon>
    </lineage>
</organism>
<dbReference type="AlphaFoldDB" id="A0A0S2KHZ5"/>
<dbReference type="Pfam" id="PF14907">
    <property type="entry name" value="NTP_transf_5"/>
    <property type="match status" value="1"/>
</dbReference>
<dbReference type="InterPro" id="IPR039498">
    <property type="entry name" value="NTP_transf_5"/>
</dbReference>
<sequence>MVNFSHTESLFLKLYRSGVWEEPLELNSFTNREIDWKGILRLAKQQTVIGCLADGIAELPESAIPQKVYASLLSWAVVIQQNNARMNAILPGLFTELETHGIRTWLLKGQGVGINYIHPQSRQSGDIDLFIMDRADFRKANELMRTRLQLIDDYSETYLHAAYIDRGILIELHGDIVGRINHKTNSRLNSWYRQFVNDFEDRSITIGNGKVKLPPINFDALFIFIHLVRHYFGGGIGLRQVTDWMRFLYVMNDQIDQDRLYKDIKYLGLNKVWSVFGTMAVDFLGCPQEVMPLYNPQYAHQGRRILRYILDSGNFGFHDQRTKSNSRYYYIRRFKAFTGHIQMMFRNIIMFPKEAFYSLPYFLKDGLQRTFANRKANK</sequence>
<evidence type="ECO:0000313" key="2">
    <source>
        <dbReference type="Proteomes" id="UP000056252"/>
    </source>
</evidence>
<evidence type="ECO:0000313" key="1">
    <source>
        <dbReference type="EMBL" id="ALO47928.1"/>
    </source>
</evidence>
<dbReference type="OrthoDB" id="9812148at2"/>
<keyword evidence="2" id="KW-1185">Reference proteome</keyword>
<reference evidence="2" key="1">
    <citation type="submission" date="2015-11" db="EMBL/GenBank/DDBJ databases">
        <authorList>
            <person name="Holder M.E."/>
            <person name="Ajami N.J."/>
            <person name="Petrosino J.F."/>
        </authorList>
    </citation>
    <scope>NUCLEOTIDE SEQUENCE [LARGE SCALE GENOMIC DNA]</scope>
    <source>
        <strain evidence="2">F0113</strain>
    </source>
</reference>
<evidence type="ECO:0008006" key="3">
    <source>
        <dbReference type="Google" id="ProtNLM"/>
    </source>
</evidence>
<dbReference type="KEGG" id="peo:AS203_01475"/>
<dbReference type="RefSeq" id="WP_060544116.1">
    <property type="nucleotide sequence ID" value="NZ_CP013195.1"/>
</dbReference>
<protein>
    <recommendedName>
        <fullName evidence="3">Nucleotidyltransferase</fullName>
    </recommendedName>
</protein>
<dbReference type="Proteomes" id="UP000056252">
    <property type="component" value="Chromosome"/>
</dbReference>
<dbReference type="STRING" id="76123.AS203_01475"/>
<proteinExistence type="predicted"/>
<name>A0A0S2KHZ5_9BACT</name>
<dbReference type="eggNOG" id="COG2244">
    <property type="taxonomic scope" value="Bacteria"/>
</dbReference>
<dbReference type="EMBL" id="CP013195">
    <property type="protein sequence ID" value="ALO47928.1"/>
    <property type="molecule type" value="Genomic_DNA"/>
</dbReference>
<accession>A0A0S2KHZ5</accession>